<proteinExistence type="predicted"/>
<evidence type="ECO:0000259" key="1">
    <source>
        <dbReference type="Pfam" id="PF09924"/>
    </source>
</evidence>
<feature type="domain" description="Phosphatidylglycerol lysyltransferase C-terminal" evidence="1">
    <location>
        <begin position="28"/>
        <end position="289"/>
    </location>
</feature>
<gene>
    <name evidence="2" type="ORF">K7J14_05725</name>
</gene>
<accession>A0AAE3EIM3</accession>
<dbReference type="Proteomes" id="UP001198163">
    <property type="component" value="Unassembled WGS sequence"/>
</dbReference>
<comment type="caution">
    <text evidence="2">The sequence shown here is derived from an EMBL/GenBank/DDBJ whole genome shotgun (WGS) entry which is preliminary data.</text>
</comment>
<dbReference type="InterPro" id="IPR016732">
    <property type="entry name" value="UCP018688"/>
</dbReference>
<dbReference type="InterPro" id="IPR016181">
    <property type="entry name" value="Acyl_CoA_acyltransferase"/>
</dbReference>
<organism evidence="2 3">
    <name type="scientific">Teretinema zuelzerae</name>
    <dbReference type="NCBI Taxonomy" id="156"/>
    <lineage>
        <taxon>Bacteria</taxon>
        <taxon>Pseudomonadati</taxon>
        <taxon>Spirochaetota</taxon>
        <taxon>Spirochaetia</taxon>
        <taxon>Spirochaetales</taxon>
        <taxon>Treponemataceae</taxon>
        <taxon>Teretinema</taxon>
    </lineage>
</organism>
<dbReference type="AlphaFoldDB" id="A0AAE3EIM3"/>
<protein>
    <submittedName>
        <fullName evidence="2">Phosphatidylglycerol lysyltransferase domain-containing protein</fullName>
    </submittedName>
</protein>
<dbReference type="Pfam" id="PF09924">
    <property type="entry name" value="LPG_synthase_C"/>
    <property type="match status" value="1"/>
</dbReference>
<dbReference type="PANTHER" id="PTHR41373:SF1">
    <property type="entry name" value="PHOSPHATIDYLGLYCEROL LYSYLTRANSFERASE C-TERMINAL DOMAIN-CONTAINING PROTEIN"/>
    <property type="match status" value="1"/>
</dbReference>
<reference evidence="2" key="1">
    <citation type="submission" date="2021-08" db="EMBL/GenBank/DDBJ databases">
        <title>Comparative analyses of Brucepasteria parasyntrophica and Teretinema zuelzerae.</title>
        <authorList>
            <person name="Song Y."/>
            <person name="Brune A."/>
        </authorList>
    </citation>
    <scope>NUCLEOTIDE SEQUENCE</scope>
    <source>
        <strain evidence="2">DSM 1903</strain>
    </source>
</reference>
<dbReference type="InterPro" id="IPR024320">
    <property type="entry name" value="LPG_synthase_C"/>
</dbReference>
<dbReference type="PIRSF" id="PIRSF018688">
    <property type="entry name" value="UCP018688"/>
    <property type="match status" value="1"/>
</dbReference>
<evidence type="ECO:0000313" key="2">
    <source>
        <dbReference type="EMBL" id="MCD1654199.1"/>
    </source>
</evidence>
<evidence type="ECO:0000313" key="3">
    <source>
        <dbReference type="Proteomes" id="UP001198163"/>
    </source>
</evidence>
<sequence length="295" mass="34008">MTSLPSYPNFAPLSLEMARELLPHLVKLPDGVSEYTFAGLYLFRHRYGYKASLKDEVLIISGERDGKRFFITPCCKTGIEIVNELFQDHDLWKLISPAFLEKNRDMLASAGLVPEQDRDNFDYLYLRTDLATLSGKRFHKKRNHVNAFENTYPVFSLKPLDFSTRDDARAVLESWVSHEALPEETDYQAAAEALDLMEHFSMSGLVLYVDSEPVAWTMAELVADGKIAAVHFEKARIEYRGSYQYINYAFARSLPETVEFINREQDLGDEGMRQAKMTYRPCGFVEKYRLEKHAQ</sequence>
<dbReference type="Gene3D" id="3.40.630.30">
    <property type="match status" value="1"/>
</dbReference>
<keyword evidence="3" id="KW-1185">Reference proteome</keyword>
<dbReference type="RefSeq" id="WP_230754196.1">
    <property type="nucleotide sequence ID" value="NZ_JAINWA010000001.1"/>
</dbReference>
<dbReference type="SUPFAM" id="SSF55729">
    <property type="entry name" value="Acyl-CoA N-acyltransferases (Nat)"/>
    <property type="match status" value="2"/>
</dbReference>
<name>A0AAE3EIM3_9SPIR</name>
<dbReference type="EMBL" id="JAINWA010000001">
    <property type="protein sequence ID" value="MCD1654199.1"/>
    <property type="molecule type" value="Genomic_DNA"/>
</dbReference>
<dbReference type="PANTHER" id="PTHR41373">
    <property type="entry name" value="DUF2156 DOMAIN-CONTAINING PROTEIN"/>
    <property type="match status" value="1"/>
</dbReference>